<comment type="caution">
    <text evidence="5">The sequence shown here is derived from an EMBL/GenBank/DDBJ whole genome shotgun (WGS) entry which is preliminary data.</text>
</comment>
<dbReference type="PANTHER" id="PTHR46112">
    <property type="entry name" value="AMINOPEPTIDASE"/>
    <property type="match status" value="1"/>
</dbReference>
<dbReference type="RefSeq" id="WP_116669249.1">
    <property type="nucleotide sequence ID" value="NZ_MZGU01000003.1"/>
</dbReference>
<dbReference type="Gene3D" id="3.40.350.10">
    <property type="entry name" value="Creatinase/prolidase N-terminal domain"/>
    <property type="match status" value="1"/>
</dbReference>
<name>A0A2U1S968_9EURY</name>
<keyword evidence="2 5" id="KW-0378">Hydrolase</keyword>
<dbReference type="AlphaFoldDB" id="A0A2U1S968"/>
<dbReference type="InterPro" id="IPR001131">
    <property type="entry name" value="Peptidase_M24B_aminopep-P_CS"/>
</dbReference>
<dbReference type="InterPro" id="IPR000587">
    <property type="entry name" value="Creatinase_N"/>
</dbReference>
<dbReference type="SUPFAM" id="SSF55920">
    <property type="entry name" value="Creatinase/aminopeptidase"/>
    <property type="match status" value="1"/>
</dbReference>
<proteinExistence type="predicted"/>
<keyword evidence="6" id="KW-1185">Reference proteome</keyword>
<evidence type="ECO:0000313" key="5">
    <source>
        <dbReference type="EMBL" id="PWB86723.1"/>
    </source>
</evidence>
<dbReference type="EC" id="3.4.11.-" evidence="5"/>
<dbReference type="PRINTS" id="PR00599">
    <property type="entry name" value="MAPEPTIDASE"/>
</dbReference>
<dbReference type="InterPro" id="IPR050659">
    <property type="entry name" value="Peptidase_M24B"/>
</dbReference>
<dbReference type="SUPFAM" id="SSF53092">
    <property type="entry name" value="Creatinase/prolidase N-terminal domain"/>
    <property type="match status" value="1"/>
</dbReference>
<dbReference type="InterPro" id="IPR029149">
    <property type="entry name" value="Creatin/AminoP/Spt16_N"/>
</dbReference>
<evidence type="ECO:0000259" key="4">
    <source>
        <dbReference type="Pfam" id="PF01321"/>
    </source>
</evidence>
<feature type="domain" description="Creatinase N-terminal" evidence="4">
    <location>
        <begin position="10"/>
        <end position="112"/>
    </location>
</feature>
<reference evidence="5 6" key="1">
    <citation type="submission" date="2017-03" db="EMBL/GenBank/DDBJ databases">
        <title>Genome sequence of Methanobrevibacter wosei.</title>
        <authorList>
            <person name="Poehlein A."/>
            <person name="Seedorf H."/>
            <person name="Daniel R."/>
        </authorList>
    </citation>
    <scope>NUCLEOTIDE SEQUENCE [LARGE SCALE GENOMIC DNA]</scope>
    <source>
        <strain evidence="5 6">DSM 11979</strain>
    </source>
</reference>
<evidence type="ECO:0000313" key="6">
    <source>
        <dbReference type="Proteomes" id="UP000245577"/>
    </source>
</evidence>
<dbReference type="InterPro" id="IPR001714">
    <property type="entry name" value="Pept_M24_MAP"/>
</dbReference>
<dbReference type="EMBL" id="MZGU01000003">
    <property type="protein sequence ID" value="PWB86723.1"/>
    <property type="molecule type" value="Genomic_DNA"/>
</dbReference>
<evidence type="ECO:0000259" key="3">
    <source>
        <dbReference type="Pfam" id="PF00557"/>
    </source>
</evidence>
<dbReference type="InterPro" id="IPR036005">
    <property type="entry name" value="Creatinase/aminopeptidase-like"/>
</dbReference>
<dbReference type="OrthoDB" id="1346at2157"/>
<accession>A0A2U1S968</accession>
<dbReference type="GO" id="GO:0004177">
    <property type="term" value="F:aminopeptidase activity"/>
    <property type="evidence" value="ECO:0007669"/>
    <property type="project" value="UniProtKB-KW"/>
</dbReference>
<dbReference type="PROSITE" id="PS00491">
    <property type="entry name" value="PROLINE_PEPTIDASE"/>
    <property type="match status" value="1"/>
</dbReference>
<gene>
    <name evidence="5" type="primary">ypdF</name>
    <name evidence="5" type="ORF">MBBWO_04370</name>
</gene>
<dbReference type="GO" id="GO:0046872">
    <property type="term" value="F:metal ion binding"/>
    <property type="evidence" value="ECO:0007669"/>
    <property type="project" value="UniProtKB-KW"/>
</dbReference>
<dbReference type="Pfam" id="PF01321">
    <property type="entry name" value="Creatinase_N"/>
    <property type="match status" value="1"/>
</dbReference>
<keyword evidence="5" id="KW-0645">Protease</keyword>
<dbReference type="InterPro" id="IPR000994">
    <property type="entry name" value="Pept_M24"/>
</dbReference>
<organism evidence="5 6">
    <name type="scientific">Methanobrevibacter woesei</name>
    <dbReference type="NCBI Taxonomy" id="190976"/>
    <lineage>
        <taxon>Archaea</taxon>
        <taxon>Methanobacteriati</taxon>
        <taxon>Methanobacteriota</taxon>
        <taxon>Methanomada group</taxon>
        <taxon>Methanobacteria</taxon>
        <taxon>Methanobacteriales</taxon>
        <taxon>Methanobacteriaceae</taxon>
        <taxon>Methanobrevibacter</taxon>
    </lineage>
</organism>
<dbReference type="Gene3D" id="3.90.230.10">
    <property type="entry name" value="Creatinase/methionine aminopeptidase superfamily"/>
    <property type="match status" value="1"/>
</dbReference>
<evidence type="ECO:0000256" key="1">
    <source>
        <dbReference type="ARBA" id="ARBA00022723"/>
    </source>
</evidence>
<feature type="domain" description="Peptidase M24" evidence="3">
    <location>
        <begin position="133"/>
        <end position="331"/>
    </location>
</feature>
<evidence type="ECO:0000256" key="2">
    <source>
        <dbReference type="ARBA" id="ARBA00022801"/>
    </source>
</evidence>
<dbReference type="Pfam" id="PF00557">
    <property type="entry name" value="Peptidase_M24"/>
    <property type="match status" value="1"/>
</dbReference>
<sequence>MNKEINDFHINNILKEMSDKDYQGYLLADFSNIKYISNYMPTSFAFCVLKENPVIYASKMDMEIANKTSTIEVKEFESFSEMIAELKGEIKNLAIEPSLEYSTYEKFSDDFKIASEIFINKQRAIKTSDEIAKIDKATEIAQKAFVDLDILSLRESKSFENTSAYELGGLMREYGGEGESFDTILVSGSATSLPHAVPKPKAIDDIILVDWGAKYDGYCSDNTRTMVYSEKQQEIFDIVKESHDNAIKAIKPGIKCCEIDKVARDIISEYGYGDKYIHSTGHSLGLDIHETPSFSTKDETIIEKGMVITVEPGIYLEGDFGVRLEDTVAIDNKARILGNLPAIIE</sequence>
<keyword evidence="5" id="KW-0031">Aminopeptidase</keyword>
<dbReference type="Proteomes" id="UP000245577">
    <property type="component" value="Unassembled WGS sequence"/>
</dbReference>
<keyword evidence="1" id="KW-0479">Metal-binding</keyword>
<dbReference type="PANTHER" id="PTHR46112:SF2">
    <property type="entry name" value="XAA-PRO AMINOPEPTIDASE P-RELATED"/>
    <property type="match status" value="1"/>
</dbReference>
<protein>
    <submittedName>
        <fullName evidence="5">Aminopeptidase YpdF</fullName>
        <ecNumber evidence="5">3.4.11.-</ecNumber>
    </submittedName>
</protein>